<accession>A0ACC3BYU8</accession>
<proteinExistence type="predicted"/>
<organism evidence="1 2">
    <name type="scientific">Pyropia yezoensis</name>
    <name type="common">Susabi-nori</name>
    <name type="synonym">Porphyra yezoensis</name>
    <dbReference type="NCBI Taxonomy" id="2788"/>
    <lineage>
        <taxon>Eukaryota</taxon>
        <taxon>Rhodophyta</taxon>
        <taxon>Bangiophyceae</taxon>
        <taxon>Bangiales</taxon>
        <taxon>Bangiaceae</taxon>
        <taxon>Pyropia</taxon>
    </lineage>
</organism>
<keyword evidence="2" id="KW-1185">Reference proteome</keyword>
<evidence type="ECO:0000313" key="2">
    <source>
        <dbReference type="Proteomes" id="UP000798662"/>
    </source>
</evidence>
<evidence type="ECO:0000313" key="1">
    <source>
        <dbReference type="EMBL" id="KAK1863087.1"/>
    </source>
</evidence>
<reference evidence="1" key="1">
    <citation type="submission" date="2019-11" db="EMBL/GenBank/DDBJ databases">
        <title>Nori genome reveals adaptations in red seaweeds to the harsh intertidal environment.</title>
        <authorList>
            <person name="Wang D."/>
            <person name="Mao Y."/>
        </authorList>
    </citation>
    <scope>NUCLEOTIDE SEQUENCE</scope>
    <source>
        <tissue evidence="1">Gametophyte</tissue>
    </source>
</reference>
<sequence length="154" mass="15042">MAAPQSPPPPDAVVLSSLLLLNVALRSIMAALETVATPFLVATYPSLSVASAAGLLSLLGIAGLGVYASMKPLARAASDARLIAVGLALATAGAVPLAVGAALPDGHLPLVVTVGAMGLLWSAAYPLGQTAVLSAFAKATRGLVSLPPAAADSP</sequence>
<dbReference type="EMBL" id="CM020619">
    <property type="protein sequence ID" value="KAK1863087.1"/>
    <property type="molecule type" value="Genomic_DNA"/>
</dbReference>
<comment type="caution">
    <text evidence="1">The sequence shown here is derived from an EMBL/GenBank/DDBJ whole genome shotgun (WGS) entry which is preliminary data.</text>
</comment>
<dbReference type="Proteomes" id="UP000798662">
    <property type="component" value="Chromosome 2"/>
</dbReference>
<gene>
    <name evidence="1" type="ORF">I4F81_005650</name>
</gene>
<name>A0ACC3BYU8_PYRYE</name>
<protein>
    <submittedName>
        <fullName evidence="1">Uncharacterized protein</fullName>
    </submittedName>
</protein>